<proteinExistence type="predicted"/>
<evidence type="ECO:0000313" key="2">
    <source>
        <dbReference type="EMBL" id="CCB57104.1"/>
    </source>
</evidence>
<dbReference type="EMBL" id="FN596008">
    <property type="protein sequence ID" value="CCB57104.1"/>
    <property type="molecule type" value="Genomic_DNA"/>
</dbReference>
<sequence length="117" mass="12741">MDQAGVGLSKGMGKGEPFLQEGSRVDPQLTSFNGLGFGLGEQANQALLNFKGLRDSFSTEAFFIRGMENIREKYGTTMEEEMMVLLVENSLLSSDVALFAEVTRLPSSIPLPASFWG</sequence>
<gene>
    <name evidence="2" type="ordered locus">VIT_08s0040g01350</name>
</gene>
<reference evidence="3" key="1">
    <citation type="journal article" date="2007" name="Nature">
        <title>The grapevine genome sequence suggests ancestral hexaploidization in major angiosperm phyla.</title>
        <authorList>
            <consortium name="The French-Italian Public Consortium for Grapevine Genome Characterization."/>
            <person name="Jaillon O."/>
            <person name="Aury J.-M."/>
            <person name="Noel B."/>
            <person name="Policriti A."/>
            <person name="Clepet C."/>
            <person name="Casagrande A."/>
            <person name="Choisne N."/>
            <person name="Aubourg S."/>
            <person name="Vitulo N."/>
            <person name="Jubin C."/>
            <person name="Vezzi A."/>
            <person name="Legeai F."/>
            <person name="Hugueney P."/>
            <person name="Dasilva C."/>
            <person name="Horner D."/>
            <person name="Mica E."/>
            <person name="Jublot D."/>
            <person name="Poulain J."/>
            <person name="Bruyere C."/>
            <person name="Billault A."/>
            <person name="Segurens B."/>
            <person name="Gouyvenoux M."/>
            <person name="Ugarte E."/>
            <person name="Cattonaro F."/>
            <person name="Anthouard V."/>
            <person name="Vico V."/>
            <person name="Del Fabbro C."/>
            <person name="Alaux M."/>
            <person name="Di Gaspero G."/>
            <person name="Dumas V."/>
            <person name="Felice N."/>
            <person name="Paillard S."/>
            <person name="Juman I."/>
            <person name="Moroldo M."/>
            <person name="Scalabrin S."/>
            <person name="Canaguier A."/>
            <person name="Le Clainche I."/>
            <person name="Malacrida G."/>
            <person name="Durand E."/>
            <person name="Pesole G."/>
            <person name="Laucou V."/>
            <person name="Chatelet P."/>
            <person name="Merdinoglu D."/>
            <person name="Delledonne M."/>
            <person name="Pezzotti M."/>
            <person name="Lecharny A."/>
            <person name="Scarpelli C."/>
            <person name="Artiguenave F."/>
            <person name="Pe M.E."/>
            <person name="Valle G."/>
            <person name="Morgante M."/>
            <person name="Caboche M."/>
            <person name="Adam-Blondon A.-F."/>
            <person name="Weissenbach J."/>
            <person name="Quetier F."/>
            <person name="Wincker P."/>
        </authorList>
    </citation>
    <scope>NUCLEOTIDE SEQUENCE [LARGE SCALE GENOMIC DNA]</scope>
    <source>
        <strain evidence="3">cv. Pinot noir / PN40024</strain>
    </source>
</reference>
<dbReference type="InParanoid" id="F6HR55"/>
<accession>F6HR55</accession>
<evidence type="ECO:0000256" key="1">
    <source>
        <dbReference type="SAM" id="MobiDB-lite"/>
    </source>
</evidence>
<organism evidence="2 3">
    <name type="scientific">Vitis vinifera</name>
    <name type="common">Grape</name>
    <dbReference type="NCBI Taxonomy" id="29760"/>
    <lineage>
        <taxon>Eukaryota</taxon>
        <taxon>Viridiplantae</taxon>
        <taxon>Streptophyta</taxon>
        <taxon>Embryophyta</taxon>
        <taxon>Tracheophyta</taxon>
        <taxon>Spermatophyta</taxon>
        <taxon>Magnoliopsida</taxon>
        <taxon>eudicotyledons</taxon>
        <taxon>Gunneridae</taxon>
        <taxon>Pentapetalae</taxon>
        <taxon>rosids</taxon>
        <taxon>Vitales</taxon>
        <taxon>Vitaceae</taxon>
        <taxon>Viteae</taxon>
        <taxon>Vitis</taxon>
    </lineage>
</organism>
<evidence type="ECO:0000313" key="3">
    <source>
        <dbReference type="Proteomes" id="UP000009183"/>
    </source>
</evidence>
<protein>
    <submittedName>
        <fullName evidence="2">Uncharacterized protein</fullName>
    </submittedName>
</protein>
<dbReference type="STRING" id="29760.F6HR55"/>
<keyword evidence="3" id="KW-1185">Reference proteome</keyword>
<dbReference type="HOGENOM" id="CLU_2089238_0_0_1"/>
<dbReference type="Proteomes" id="UP000009183">
    <property type="component" value="Chromosome 8"/>
</dbReference>
<name>F6HR55_VITVI</name>
<dbReference type="AlphaFoldDB" id="F6HR55"/>
<dbReference type="PaxDb" id="29760-VIT_08s0040g01350.t01"/>
<feature type="region of interest" description="Disordered" evidence="1">
    <location>
        <begin position="1"/>
        <end position="23"/>
    </location>
</feature>